<sequence>MHILVFGGTGAVGLSFVQEALKAGHRLTLYVRSPSKLPKNVQQNINVHIVEGDFSDMEAVKKALNDGADVLVSFVGPAIPNKGMAITEFYDKLFPLLPTDSTIKRCFVLSTASYSAPEDRRSLKWWFGILAIKLFLGTAYKEINGMSRAVTSLPTEQVEWTLFRVPGLTNSEAKPVRAGFIGDGKSDGIFISRGSIAVWILQELEERRWVNKAPSLCNVGWL</sequence>
<dbReference type="PANTHER" id="PTHR43355:SF2">
    <property type="entry name" value="FLAVIN REDUCTASE (NADPH)"/>
    <property type="match status" value="1"/>
</dbReference>
<evidence type="ECO:0000259" key="2">
    <source>
        <dbReference type="Pfam" id="PF13460"/>
    </source>
</evidence>
<dbReference type="RefSeq" id="XP_033594158.1">
    <property type="nucleotide sequence ID" value="XM_033729530.1"/>
</dbReference>
<proteinExistence type="inferred from homology"/>
<dbReference type="EMBL" id="MU001631">
    <property type="protein sequence ID" value="KAF2487589.1"/>
    <property type="molecule type" value="Genomic_DNA"/>
</dbReference>
<gene>
    <name evidence="3" type="ORF">BDY17DRAFT_14303</name>
</gene>
<dbReference type="GO" id="GO:0042602">
    <property type="term" value="F:riboflavin reductase (NADPH) activity"/>
    <property type="evidence" value="ECO:0007669"/>
    <property type="project" value="TreeGrafter"/>
</dbReference>
<keyword evidence="4" id="KW-1185">Reference proteome</keyword>
<dbReference type="SUPFAM" id="SSF51735">
    <property type="entry name" value="NAD(P)-binding Rossmann-fold domains"/>
    <property type="match status" value="1"/>
</dbReference>
<dbReference type="InterPro" id="IPR036291">
    <property type="entry name" value="NAD(P)-bd_dom_sf"/>
</dbReference>
<dbReference type="InterPro" id="IPR051606">
    <property type="entry name" value="Polyketide_Oxido-like"/>
</dbReference>
<dbReference type="Gene3D" id="3.40.50.720">
    <property type="entry name" value="NAD(P)-binding Rossmann-like Domain"/>
    <property type="match status" value="1"/>
</dbReference>
<dbReference type="Pfam" id="PF13460">
    <property type="entry name" value="NAD_binding_10"/>
    <property type="match status" value="1"/>
</dbReference>
<dbReference type="OrthoDB" id="10254221at2759"/>
<dbReference type="AlphaFoldDB" id="A0A6A6Q6C0"/>
<dbReference type="Proteomes" id="UP000799767">
    <property type="component" value="Unassembled WGS sequence"/>
</dbReference>
<accession>A0A6A6Q6C0</accession>
<dbReference type="InterPro" id="IPR016040">
    <property type="entry name" value="NAD(P)-bd_dom"/>
</dbReference>
<comment type="similarity">
    <text evidence="1">Belongs to the avfA family.</text>
</comment>
<reference evidence="3" key="1">
    <citation type="journal article" date="2020" name="Stud. Mycol.">
        <title>101 Dothideomycetes genomes: a test case for predicting lifestyles and emergence of pathogens.</title>
        <authorList>
            <person name="Haridas S."/>
            <person name="Albert R."/>
            <person name="Binder M."/>
            <person name="Bloem J."/>
            <person name="Labutti K."/>
            <person name="Salamov A."/>
            <person name="Andreopoulos B."/>
            <person name="Baker S."/>
            <person name="Barry K."/>
            <person name="Bills G."/>
            <person name="Bluhm B."/>
            <person name="Cannon C."/>
            <person name="Castanera R."/>
            <person name="Culley D."/>
            <person name="Daum C."/>
            <person name="Ezra D."/>
            <person name="Gonzalez J."/>
            <person name="Henrissat B."/>
            <person name="Kuo A."/>
            <person name="Liang C."/>
            <person name="Lipzen A."/>
            <person name="Lutzoni F."/>
            <person name="Magnuson J."/>
            <person name="Mondo S."/>
            <person name="Nolan M."/>
            <person name="Ohm R."/>
            <person name="Pangilinan J."/>
            <person name="Park H.-J."/>
            <person name="Ramirez L."/>
            <person name="Alfaro M."/>
            <person name="Sun H."/>
            <person name="Tritt A."/>
            <person name="Yoshinaga Y."/>
            <person name="Zwiers L.-H."/>
            <person name="Turgeon B."/>
            <person name="Goodwin S."/>
            <person name="Spatafora J."/>
            <person name="Crous P."/>
            <person name="Grigoriev I."/>
        </authorList>
    </citation>
    <scope>NUCLEOTIDE SEQUENCE</scope>
    <source>
        <strain evidence="3">CBS 113389</strain>
    </source>
</reference>
<protein>
    <recommendedName>
        <fullName evidence="2">NAD(P)-binding domain-containing protein</fullName>
    </recommendedName>
</protein>
<name>A0A6A6Q6C0_9PEZI</name>
<evidence type="ECO:0000313" key="4">
    <source>
        <dbReference type="Proteomes" id="UP000799767"/>
    </source>
</evidence>
<dbReference type="GeneID" id="54470532"/>
<evidence type="ECO:0000313" key="3">
    <source>
        <dbReference type="EMBL" id="KAF2487589.1"/>
    </source>
</evidence>
<dbReference type="GO" id="GO:0004074">
    <property type="term" value="F:biliverdin reductase [NAD(P)H] activity"/>
    <property type="evidence" value="ECO:0007669"/>
    <property type="project" value="TreeGrafter"/>
</dbReference>
<evidence type="ECO:0000256" key="1">
    <source>
        <dbReference type="ARBA" id="ARBA00038376"/>
    </source>
</evidence>
<feature type="domain" description="NAD(P)-binding" evidence="2">
    <location>
        <begin position="7"/>
        <end position="206"/>
    </location>
</feature>
<organism evidence="3 4">
    <name type="scientific">Neohortaea acidophila</name>
    <dbReference type="NCBI Taxonomy" id="245834"/>
    <lineage>
        <taxon>Eukaryota</taxon>
        <taxon>Fungi</taxon>
        <taxon>Dikarya</taxon>
        <taxon>Ascomycota</taxon>
        <taxon>Pezizomycotina</taxon>
        <taxon>Dothideomycetes</taxon>
        <taxon>Dothideomycetidae</taxon>
        <taxon>Mycosphaerellales</taxon>
        <taxon>Teratosphaeriaceae</taxon>
        <taxon>Neohortaea</taxon>
    </lineage>
</organism>
<dbReference type="PANTHER" id="PTHR43355">
    <property type="entry name" value="FLAVIN REDUCTASE (NADPH)"/>
    <property type="match status" value="1"/>
</dbReference>